<dbReference type="AlphaFoldDB" id="A0A382TFZ2"/>
<proteinExistence type="predicted"/>
<gene>
    <name evidence="1" type="ORF">METZ01_LOCUS373888</name>
</gene>
<name>A0A382TFZ2_9ZZZZ</name>
<dbReference type="EMBL" id="UINC01136332">
    <property type="protein sequence ID" value="SVD21034.1"/>
    <property type="molecule type" value="Genomic_DNA"/>
</dbReference>
<evidence type="ECO:0000313" key="1">
    <source>
        <dbReference type="EMBL" id="SVD21034.1"/>
    </source>
</evidence>
<organism evidence="1">
    <name type="scientific">marine metagenome</name>
    <dbReference type="NCBI Taxonomy" id="408172"/>
    <lineage>
        <taxon>unclassified sequences</taxon>
        <taxon>metagenomes</taxon>
        <taxon>ecological metagenomes</taxon>
    </lineage>
</organism>
<feature type="non-terminal residue" evidence="1">
    <location>
        <position position="1"/>
    </location>
</feature>
<accession>A0A382TFZ2</accession>
<protein>
    <submittedName>
        <fullName evidence="1">Uncharacterized protein</fullName>
    </submittedName>
</protein>
<sequence length="25" mass="2818">GHIPRAWLYSGRNAIRDDGLRSLPP</sequence>
<feature type="non-terminal residue" evidence="1">
    <location>
        <position position="25"/>
    </location>
</feature>
<reference evidence="1" key="1">
    <citation type="submission" date="2018-05" db="EMBL/GenBank/DDBJ databases">
        <authorList>
            <person name="Lanie J.A."/>
            <person name="Ng W.-L."/>
            <person name="Kazmierczak K.M."/>
            <person name="Andrzejewski T.M."/>
            <person name="Davidsen T.M."/>
            <person name="Wayne K.J."/>
            <person name="Tettelin H."/>
            <person name="Glass J.I."/>
            <person name="Rusch D."/>
            <person name="Podicherti R."/>
            <person name="Tsui H.-C.T."/>
            <person name="Winkler M.E."/>
        </authorList>
    </citation>
    <scope>NUCLEOTIDE SEQUENCE</scope>
</reference>